<dbReference type="InterPro" id="IPR024517">
    <property type="entry name" value="Glycogen_phosphorylase_DUF3417"/>
</dbReference>
<evidence type="ECO:0000256" key="3">
    <source>
        <dbReference type="ARBA" id="ARBA00006047"/>
    </source>
</evidence>
<evidence type="ECO:0000313" key="13">
    <source>
        <dbReference type="EMBL" id="QKD81911.1"/>
    </source>
</evidence>
<evidence type="ECO:0000256" key="11">
    <source>
        <dbReference type="PIRSR" id="PIRSR000460-1"/>
    </source>
</evidence>
<dbReference type="RefSeq" id="WP_172354297.1">
    <property type="nucleotide sequence ID" value="NZ_CP053661.1"/>
</dbReference>
<accession>A0A6M8BE65</accession>
<dbReference type="Pfam" id="PF11897">
    <property type="entry name" value="DUF3417"/>
    <property type="match status" value="1"/>
</dbReference>
<keyword evidence="14" id="KW-1185">Reference proteome</keyword>
<dbReference type="PROSITE" id="PS00102">
    <property type="entry name" value="PHOSPHORYLASE"/>
    <property type="match status" value="1"/>
</dbReference>
<feature type="modified residue" description="N6-(pyridoxal phosphate)lysine" evidence="11">
    <location>
        <position position="630"/>
    </location>
</feature>
<dbReference type="GO" id="GO:0005975">
    <property type="term" value="P:carbohydrate metabolic process"/>
    <property type="evidence" value="ECO:0007669"/>
    <property type="project" value="InterPro"/>
</dbReference>
<name>A0A6M8BE65_9CYAN</name>
<dbReference type="InterPro" id="IPR035090">
    <property type="entry name" value="Pyridoxal_P_attach_site"/>
</dbReference>
<dbReference type="PANTHER" id="PTHR42655:SF1">
    <property type="entry name" value="GLYCOGEN PHOSPHORYLASE"/>
    <property type="match status" value="1"/>
</dbReference>
<dbReference type="EMBL" id="CP053661">
    <property type="protein sequence ID" value="QKD81911.1"/>
    <property type="molecule type" value="Genomic_DNA"/>
</dbReference>
<dbReference type="GO" id="GO:0008184">
    <property type="term" value="F:glycogen phosphorylase activity"/>
    <property type="evidence" value="ECO:0007669"/>
    <property type="project" value="InterPro"/>
</dbReference>
<comment type="catalytic activity">
    <reaction evidence="1">
        <text>[(1-&gt;4)-alpha-D-glucosyl](n) + phosphate = [(1-&gt;4)-alpha-D-glucosyl](n-1) + alpha-D-glucose 1-phosphate</text>
        <dbReference type="Rhea" id="RHEA:41732"/>
        <dbReference type="Rhea" id="RHEA-COMP:9584"/>
        <dbReference type="Rhea" id="RHEA-COMP:9586"/>
        <dbReference type="ChEBI" id="CHEBI:15444"/>
        <dbReference type="ChEBI" id="CHEBI:43474"/>
        <dbReference type="ChEBI" id="CHEBI:58601"/>
        <dbReference type="EC" id="2.4.1.1"/>
    </reaction>
</comment>
<dbReference type="Pfam" id="PF00343">
    <property type="entry name" value="Phosphorylase"/>
    <property type="match status" value="1"/>
</dbReference>
<evidence type="ECO:0000313" key="14">
    <source>
        <dbReference type="Proteomes" id="UP000505210"/>
    </source>
</evidence>
<evidence type="ECO:0000256" key="6">
    <source>
        <dbReference type="ARBA" id="ARBA00022676"/>
    </source>
</evidence>
<dbReference type="AlphaFoldDB" id="A0A6M8BE65"/>
<dbReference type="PIRSF" id="PIRSF000460">
    <property type="entry name" value="Pprylas_GlgP"/>
    <property type="match status" value="1"/>
</dbReference>
<sequence>MKPIRTFNVTPALPPLLEPLRRIAYNLHWDWDYEAIDLFRRLDRDLWETSKHNPVLMLGTISQARLREVAEDDGFLAQMERVERQLDDYLRQPSWFRKRRSPKSPTPNGKTPAGIAPETGLTDCYAYFSAEFGLTSCLPIYSGGLGVLAGDHLKSASDLGLPLVGVGLLYQEGYFAQYLNADGWQQERYPINDFYNMPLHLERHPDGSEIRIEVDYPGRKVYARIWRVQVGTVPLYLLDTNIEPNNQYDQDITDELYGGDIDLRIHQEIMLGIGGVRMLRALGLNPTVYHMNEGHSAFLALERIRLMIEEAGLTYEEAAQVALASQVFTTHTPVPAGIDLFPSDKIIYYLGHYAEKFGLAREQFLSLGRENPGDLAAPFSMAILALKMASFVNGVSKLHGAVSRSMFATLWSALPLAEVPITSITNGVHARSCVAKSTQDLYDRYLGPAWNMAPASDPLWERVSSIPDEEFWRNHERCRSELVLFVRERLQQSLRDRGGSLIELSQTQDVLDPKVLTIGFARRFATYKRATLFMRDVERIKRIMLGLGDRFKSNHPVQFIIAGKAHPKDNPGKELIREIVHFTRDPDIRHHIVFIPNYDIHVSRMMVAGCDIWLNTPRRPREASGTSGMKAAMNGLPNLSVLDGWWDEADYVRTGWAIGHGEDYDDPEEQDEVEANDLYDLLEEEIVPLFYDRDENDIPHGWIAKMKDAIRLNLPMFNTARMVAEYAERAYFPASDRARAMISNDYAPAKDLARWHHHLFEHWYDMKIDRVDVSSDGNVQVEQEILVTAYIRLGKLTPDDIQVELYQGAIDEHGEIANGQPVVMEYVGADSDNPAMSVYQRAIAYRNSGFQGLSLRILPKHENLSSPYQPGLVLWA</sequence>
<evidence type="ECO:0000256" key="8">
    <source>
        <dbReference type="ARBA" id="ARBA00022898"/>
    </source>
</evidence>
<dbReference type="Proteomes" id="UP000505210">
    <property type="component" value="Chromosome"/>
</dbReference>
<dbReference type="InterPro" id="IPR011834">
    <property type="entry name" value="Agluc_phsphrylas"/>
</dbReference>
<evidence type="ECO:0000256" key="7">
    <source>
        <dbReference type="ARBA" id="ARBA00022679"/>
    </source>
</evidence>
<comment type="cofactor">
    <cofactor evidence="2">
        <name>pyridoxal 5'-phosphate</name>
        <dbReference type="ChEBI" id="CHEBI:597326"/>
    </cofactor>
</comment>
<dbReference type="PANTHER" id="PTHR42655">
    <property type="entry name" value="GLYCOGEN PHOSPHORYLASE"/>
    <property type="match status" value="1"/>
</dbReference>
<keyword evidence="9" id="KW-0119">Carbohydrate metabolism</keyword>
<keyword evidence="6" id="KW-0328">Glycosyltransferase</keyword>
<evidence type="ECO:0000256" key="10">
    <source>
        <dbReference type="ARBA" id="ARBA00025174"/>
    </source>
</evidence>
<dbReference type="NCBIfam" id="TIGR02094">
    <property type="entry name" value="more_P_ylases"/>
    <property type="match status" value="1"/>
</dbReference>
<keyword evidence="7" id="KW-0808">Transferase</keyword>
<dbReference type="KEGG" id="theu:HPC62_06580"/>
<dbReference type="InterPro" id="IPR000811">
    <property type="entry name" value="Glyco_trans_35"/>
</dbReference>
<dbReference type="SUPFAM" id="SSF53756">
    <property type="entry name" value="UDP-Glycosyltransferase/glycogen phosphorylase"/>
    <property type="match status" value="1"/>
</dbReference>
<evidence type="ECO:0000256" key="2">
    <source>
        <dbReference type="ARBA" id="ARBA00001933"/>
    </source>
</evidence>
<reference evidence="13 14" key="1">
    <citation type="submission" date="2020-05" db="EMBL/GenBank/DDBJ databases">
        <title>Complete genome sequence of of a novel Thermoleptolyngbya strain isolated from hot springs of Ganzi, Sichuan China.</title>
        <authorList>
            <person name="Tang J."/>
            <person name="Daroch M."/>
            <person name="Li L."/>
            <person name="Waleron K."/>
            <person name="Waleron M."/>
            <person name="Waleron M."/>
        </authorList>
    </citation>
    <scope>NUCLEOTIDE SEQUENCE [LARGE SCALE GENOMIC DNA]</scope>
    <source>
        <strain evidence="13 14">PKUAC-SCTA183</strain>
    </source>
</reference>
<comment type="function">
    <text evidence="10">Phosphorylase is an important allosteric enzyme in carbohydrate metabolism. Enzymes from different sources differ in their regulatory mechanisms and in their natural substrates. However, all known phosphorylases share catalytic and structural properties.</text>
</comment>
<gene>
    <name evidence="13" type="primary">glgP</name>
    <name evidence="13" type="ORF">HPC62_06580</name>
</gene>
<organism evidence="13 14">
    <name type="scientific">Thermoleptolyngbya sichuanensis A183</name>
    <dbReference type="NCBI Taxonomy" id="2737172"/>
    <lineage>
        <taxon>Bacteria</taxon>
        <taxon>Bacillati</taxon>
        <taxon>Cyanobacteriota</taxon>
        <taxon>Cyanophyceae</taxon>
        <taxon>Oculatellales</taxon>
        <taxon>Oculatellaceae</taxon>
        <taxon>Thermoleptolyngbya</taxon>
        <taxon>Thermoleptolyngbya sichuanensis</taxon>
    </lineage>
</organism>
<protein>
    <recommendedName>
        <fullName evidence="4">glycogen phosphorylase</fullName>
        <ecNumber evidence="4">2.4.1.1</ecNumber>
    </recommendedName>
</protein>
<dbReference type="EC" id="2.4.1.1" evidence="4"/>
<evidence type="ECO:0000259" key="12">
    <source>
        <dbReference type="Pfam" id="PF11897"/>
    </source>
</evidence>
<evidence type="ECO:0000256" key="1">
    <source>
        <dbReference type="ARBA" id="ARBA00001275"/>
    </source>
</evidence>
<evidence type="ECO:0000256" key="9">
    <source>
        <dbReference type="ARBA" id="ARBA00023277"/>
    </source>
</evidence>
<dbReference type="InterPro" id="IPR052182">
    <property type="entry name" value="Glycogen/Maltodextrin_Phosph"/>
</dbReference>
<evidence type="ECO:0000256" key="5">
    <source>
        <dbReference type="ARBA" id="ARBA00022533"/>
    </source>
</evidence>
<dbReference type="Gene3D" id="3.40.50.2000">
    <property type="entry name" value="Glycogen Phosphorylase B"/>
    <property type="match status" value="3"/>
</dbReference>
<dbReference type="GO" id="GO:0030170">
    <property type="term" value="F:pyridoxal phosphate binding"/>
    <property type="evidence" value="ECO:0007669"/>
    <property type="project" value="InterPro"/>
</dbReference>
<feature type="domain" description="DUF3417" evidence="12">
    <location>
        <begin position="13"/>
        <end position="138"/>
    </location>
</feature>
<proteinExistence type="inferred from homology"/>
<comment type="similarity">
    <text evidence="3">Belongs to the glycogen phosphorylase family.</text>
</comment>
<keyword evidence="5" id="KW-0021">Allosteric enzyme</keyword>
<evidence type="ECO:0000256" key="4">
    <source>
        <dbReference type="ARBA" id="ARBA00012591"/>
    </source>
</evidence>
<keyword evidence="8 11" id="KW-0663">Pyridoxal phosphate</keyword>